<dbReference type="InterPro" id="IPR006094">
    <property type="entry name" value="Oxid_FAD_bind_N"/>
</dbReference>
<feature type="active site" evidence="16">
    <location>
        <position position="181"/>
    </location>
</feature>
<dbReference type="GO" id="GO:0071949">
    <property type="term" value="F:FAD binding"/>
    <property type="evidence" value="ECO:0007669"/>
    <property type="project" value="InterPro"/>
</dbReference>
<dbReference type="InterPro" id="IPR036635">
    <property type="entry name" value="MurB_C_sf"/>
</dbReference>
<dbReference type="InterPro" id="IPR011601">
    <property type="entry name" value="MurB_C"/>
</dbReference>
<dbReference type="Pfam" id="PF02873">
    <property type="entry name" value="MurB_C"/>
    <property type="match status" value="1"/>
</dbReference>
<evidence type="ECO:0000256" key="7">
    <source>
        <dbReference type="ARBA" id="ARBA00022630"/>
    </source>
</evidence>
<dbReference type="Proteomes" id="UP000215027">
    <property type="component" value="Chromosome I"/>
</dbReference>
<dbReference type="EMBL" id="LN890655">
    <property type="protein sequence ID" value="CUS02745.2"/>
    <property type="molecule type" value="Genomic_DNA"/>
</dbReference>
<keyword evidence="12 16" id="KW-0560">Oxidoreductase</keyword>
<keyword evidence="9 16" id="KW-0521">NADP</keyword>
<dbReference type="SUPFAM" id="SSF56194">
    <property type="entry name" value="Uridine diphospho-N-Acetylenolpyruvylglucosamine reductase, MurB, C-terminal domain"/>
    <property type="match status" value="1"/>
</dbReference>
<protein>
    <recommendedName>
        <fullName evidence="16">UDP-N-acetylenolpyruvoylglucosamine reductase</fullName>
        <ecNumber evidence="16">1.3.1.98</ecNumber>
    </recommendedName>
    <alternativeName>
        <fullName evidence="16">UDP-N-acetylmuramate dehydrogenase</fullName>
    </alternativeName>
</protein>
<dbReference type="GO" id="GO:0009252">
    <property type="term" value="P:peptidoglycan biosynthetic process"/>
    <property type="evidence" value="ECO:0007669"/>
    <property type="project" value="UniProtKB-UniRule"/>
</dbReference>
<dbReference type="GO" id="GO:0008762">
    <property type="term" value="F:UDP-N-acetylmuramate dehydrogenase activity"/>
    <property type="evidence" value="ECO:0007669"/>
    <property type="project" value="UniProtKB-UniRule"/>
</dbReference>
<comment type="cofactor">
    <cofactor evidence="1 16">
        <name>FAD</name>
        <dbReference type="ChEBI" id="CHEBI:57692"/>
    </cofactor>
</comment>
<feature type="active site" evidence="16">
    <location>
        <position position="306"/>
    </location>
</feature>
<accession>A0A160T2F9</accession>
<evidence type="ECO:0000256" key="5">
    <source>
        <dbReference type="ARBA" id="ARBA00022490"/>
    </source>
</evidence>
<evidence type="ECO:0000256" key="10">
    <source>
        <dbReference type="ARBA" id="ARBA00022960"/>
    </source>
</evidence>
<dbReference type="GO" id="GO:0071555">
    <property type="term" value="P:cell wall organization"/>
    <property type="evidence" value="ECO:0007669"/>
    <property type="project" value="UniProtKB-KW"/>
</dbReference>
<evidence type="ECO:0000259" key="17">
    <source>
        <dbReference type="PROSITE" id="PS51387"/>
    </source>
</evidence>
<dbReference type="Gene3D" id="3.30.465.10">
    <property type="match status" value="1"/>
</dbReference>
<dbReference type="PANTHER" id="PTHR21071:SF4">
    <property type="entry name" value="UDP-N-ACETYLENOLPYRUVOYLGLUCOSAMINE REDUCTASE"/>
    <property type="match status" value="1"/>
</dbReference>
<comment type="subcellular location">
    <subcellularLocation>
        <location evidence="3 16">Cytoplasm</location>
    </subcellularLocation>
</comment>
<dbReference type="PROSITE" id="PS51387">
    <property type="entry name" value="FAD_PCMH"/>
    <property type="match status" value="1"/>
</dbReference>
<keyword evidence="11 16" id="KW-0573">Peptidoglycan synthesis</keyword>
<keyword evidence="7 16" id="KW-0285">Flavoprotein</keyword>
<dbReference type="EC" id="1.3.1.98" evidence="16"/>
<keyword evidence="19" id="KW-1185">Reference proteome</keyword>
<dbReference type="Gene3D" id="3.30.43.10">
    <property type="entry name" value="Uridine Diphospho-n-acetylenolpyruvylglucosamine Reductase, domain 2"/>
    <property type="match status" value="1"/>
</dbReference>
<dbReference type="AlphaFoldDB" id="A0A160T2F9"/>
<evidence type="ECO:0000313" key="18">
    <source>
        <dbReference type="EMBL" id="CUS02745.2"/>
    </source>
</evidence>
<dbReference type="InterPro" id="IPR016166">
    <property type="entry name" value="FAD-bd_PCMH"/>
</dbReference>
<dbReference type="NCBIfam" id="TIGR00179">
    <property type="entry name" value="murB"/>
    <property type="match status" value="1"/>
</dbReference>
<gene>
    <name evidence="16 18" type="primary">murB</name>
    <name evidence="18" type="ORF">CFX0092_A0867</name>
</gene>
<reference evidence="18" key="1">
    <citation type="submission" date="2016-01" db="EMBL/GenBank/DDBJ databases">
        <authorList>
            <person name="Mcilroy J.S."/>
            <person name="Karst M S."/>
            <person name="Albertsen M."/>
        </authorList>
    </citation>
    <scope>NUCLEOTIDE SEQUENCE</scope>
    <source>
        <strain evidence="18">Cfx-K</strain>
    </source>
</reference>
<feature type="active site" description="Proton donor" evidence="16">
    <location>
        <position position="236"/>
    </location>
</feature>
<dbReference type="GO" id="GO:0051301">
    <property type="term" value="P:cell division"/>
    <property type="evidence" value="ECO:0007669"/>
    <property type="project" value="UniProtKB-KW"/>
</dbReference>
<dbReference type="GO" id="GO:0005829">
    <property type="term" value="C:cytosol"/>
    <property type="evidence" value="ECO:0007669"/>
    <property type="project" value="TreeGrafter"/>
</dbReference>
<evidence type="ECO:0000256" key="6">
    <source>
        <dbReference type="ARBA" id="ARBA00022618"/>
    </source>
</evidence>
<evidence type="ECO:0000256" key="16">
    <source>
        <dbReference type="HAMAP-Rule" id="MF_00037"/>
    </source>
</evidence>
<keyword evidence="8 16" id="KW-0274">FAD</keyword>
<evidence type="ECO:0000256" key="9">
    <source>
        <dbReference type="ARBA" id="ARBA00022857"/>
    </source>
</evidence>
<keyword evidence="14 16" id="KW-0961">Cell wall biogenesis/degradation</keyword>
<sequence length="316" mass="33829">MNLMTTVQTVERLRQIFGDQLQVNESLARHTTARVGGPAELFLTVNSAEQLQTAVEMAYNAGVGYFLLGGGSNILVADAGISGLVILNRARKVSFRHSGAGVVCTAESGANFSALARQCISRGLGGLEWAIGIPGTVGGAVVGNAGAHGDDMNGVLLAATVWEPGFGVRVYNREEMAYAYRDSVLKRDQGAARGRRVVLSAELRLRPEAVDVLSARAEGFNAHRKERQPGGASTGSMFKNPENYYAGYLIDTAGLKGFRVGDAAISEKHANFFINDGQATAEDVRALIAEAWNSVRDQFGIEMELEVELVGDWTFE</sequence>
<evidence type="ECO:0000256" key="3">
    <source>
        <dbReference type="ARBA" id="ARBA00004496"/>
    </source>
</evidence>
<keyword evidence="6 16" id="KW-0132">Cell division</keyword>
<proteinExistence type="inferred from homology"/>
<dbReference type="KEGG" id="pbf:CFX0092_A0867"/>
<evidence type="ECO:0000256" key="4">
    <source>
        <dbReference type="ARBA" id="ARBA00004752"/>
    </source>
</evidence>
<dbReference type="InterPro" id="IPR036318">
    <property type="entry name" value="FAD-bd_PCMH-like_sf"/>
</dbReference>
<dbReference type="UniPathway" id="UPA00219"/>
<dbReference type="Pfam" id="PF01565">
    <property type="entry name" value="FAD_binding_4"/>
    <property type="match status" value="1"/>
</dbReference>
<evidence type="ECO:0000256" key="11">
    <source>
        <dbReference type="ARBA" id="ARBA00022984"/>
    </source>
</evidence>
<comment type="similarity">
    <text evidence="16">Belongs to the MurB family.</text>
</comment>
<dbReference type="PANTHER" id="PTHR21071">
    <property type="entry name" value="UDP-N-ACETYLENOLPYRUVOYLGLUCOSAMINE REDUCTASE"/>
    <property type="match status" value="1"/>
</dbReference>
<name>A0A160T2F9_9CHLR</name>
<dbReference type="InterPro" id="IPR003170">
    <property type="entry name" value="MurB"/>
</dbReference>
<comment type="function">
    <text evidence="2 16">Cell wall formation.</text>
</comment>
<evidence type="ECO:0000256" key="1">
    <source>
        <dbReference type="ARBA" id="ARBA00001974"/>
    </source>
</evidence>
<dbReference type="OrthoDB" id="9804753at2"/>
<evidence type="ECO:0000256" key="2">
    <source>
        <dbReference type="ARBA" id="ARBA00003921"/>
    </source>
</evidence>
<comment type="catalytic activity">
    <reaction evidence="15 16">
        <text>UDP-N-acetyl-alpha-D-muramate + NADP(+) = UDP-N-acetyl-3-O-(1-carboxyvinyl)-alpha-D-glucosamine + NADPH + H(+)</text>
        <dbReference type="Rhea" id="RHEA:12248"/>
        <dbReference type="ChEBI" id="CHEBI:15378"/>
        <dbReference type="ChEBI" id="CHEBI:57783"/>
        <dbReference type="ChEBI" id="CHEBI:58349"/>
        <dbReference type="ChEBI" id="CHEBI:68483"/>
        <dbReference type="ChEBI" id="CHEBI:70757"/>
        <dbReference type="EC" id="1.3.1.98"/>
    </reaction>
</comment>
<dbReference type="HAMAP" id="MF_00037">
    <property type="entry name" value="MurB"/>
    <property type="match status" value="1"/>
</dbReference>
<dbReference type="InterPro" id="IPR016167">
    <property type="entry name" value="FAD-bd_PCMH_sub1"/>
</dbReference>
<evidence type="ECO:0000256" key="13">
    <source>
        <dbReference type="ARBA" id="ARBA00023306"/>
    </source>
</evidence>
<evidence type="ECO:0000313" key="19">
    <source>
        <dbReference type="Proteomes" id="UP000215027"/>
    </source>
</evidence>
<dbReference type="GO" id="GO:0008360">
    <property type="term" value="P:regulation of cell shape"/>
    <property type="evidence" value="ECO:0007669"/>
    <property type="project" value="UniProtKB-KW"/>
</dbReference>
<keyword evidence="10 16" id="KW-0133">Cell shape</keyword>
<keyword evidence="13 16" id="KW-0131">Cell cycle</keyword>
<evidence type="ECO:0000256" key="14">
    <source>
        <dbReference type="ARBA" id="ARBA00023316"/>
    </source>
</evidence>
<feature type="domain" description="FAD-binding PCMH-type" evidence="17">
    <location>
        <begin position="34"/>
        <end position="208"/>
    </location>
</feature>
<evidence type="ECO:0000256" key="8">
    <source>
        <dbReference type="ARBA" id="ARBA00022827"/>
    </source>
</evidence>
<organism evidence="18 19">
    <name type="scientific">Candidatus Promineifilum breve</name>
    <dbReference type="NCBI Taxonomy" id="1806508"/>
    <lineage>
        <taxon>Bacteria</taxon>
        <taxon>Bacillati</taxon>
        <taxon>Chloroflexota</taxon>
        <taxon>Ardenticatenia</taxon>
        <taxon>Candidatus Promineifilales</taxon>
        <taxon>Candidatus Promineifilaceae</taxon>
        <taxon>Candidatus Promineifilum</taxon>
    </lineage>
</organism>
<evidence type="ECO:0000256" key="12">
    <source>
        <dbReference type="ARBA" id="ARBA00023002"/>
    </source>
</evidence>
<dbReference type="SUPFAM" id="SSF56176">
    <property type="entry name" value="FAD-binding/transporter-associated domain-like"/>
    <property type="match status" value="1"/>
</dbReference>
<comment type="pathway">
    <text evidence="4 16">Cell wall biogenesis; peptidoglycan biosynthesis.</text>
</comment>
<dbReference type="NCBIfam" id="NF010480">
    <property type="entry name" value="PRK13905.1"/>
    <property type="match status" value="1"/>
</dbReference>
<dbReference type="RefSeq" id="WP_095042322.1">
    <property type="nucleotide sequence ID" value="NZ_LN890655.1"/>
</dbReference>
<dbReference type="Gene3D" id="3.90.78.10">
    <property type="entry name" value="UDP-N-acetylenolpyruvoylglucosamine reductase, C-terminal domain"/>
    <property type="match status" value="1"/>
</dbReference>
<keyword evidence="5 16" id="KW-0963">Cytoplasm</keyword>
<dbReference type="InterPro" id="IPR016169">
    <property type="entry name" value="FAD-bd_PCMH_sub2"/>
</dbReference>
<evidence type="ECO:0000256" key="15">
    <source>
        <dbReference type="ARBA" id="ARBA00048914"/>
    </source>
</evidence>